<dbReference type="AlphaFoldDB" id="A0A1K2D819"/>
<evidence type="ECO:0000256" key="1">
    <source>
        <dbReference type="SAM" id="MobiDB-lite"/>
    </source>
</evidence>
<protein>
    <submittedName>
        <fullName evidence="2">Uncharacterized protein</fullName>
    </submittedName>
</protein>
<feature type="region of interest" description="Disordered" evidence="1">
    <location>
        <begin position="1"/>
        <end position="29"/>
    </location>
</feature>
<dbReference type="EMBL" id="FPJO01000013">
    <property type="protein sequence ID" value="SFY19487.1"/>
    <property type="molecule type" value="Genomic_DNA"/>
</dbReference>
<organism evidence="2 3">
    <name type="scientific">Streptomyces atratus</name>
    <dbReference type="NCBI Taxonomy" id="1893"/>
    <lineage>
        <taxon>Bacteria</taxon>
        <taxon>Bacillati</taxon>
        <taxon>Actinomycetota</taxon>
        <taxon>Actinomycetes</taxon>
        <taxon>Kitasatosporales</taxon>
        <taxon>Streptomycetaceae</taxon>
        <taxon>Streptomyces</taxon>
    </lineage>
</organism>
<dbReference type="Proteomes" id="UP000181909">
    <property type="component" value="Unassembled WGS sequence"/>
</dbReference>
<sequence>MADDHQHGEEEQEAGSADRDGGHGGSRRSMVVVFSDRAGSVPVRQDQQCIPDRAFTGRVGRIVDHLSVDRHRGRPATVEIDRVAQAECPGDGGALGDAQQAGSFARFPIPSGLWQWLAEAGFVPEQLLDGRAG</sequence>
<evidence type="ECO:0000313" key="3">
    <source>
        <dbReference type="Proteomes" id="UP000181909"/>
    </source>
</evidence>
<evidence type="ECO:0000313" key="2">
    <source>
        <dbReference type="EMBL" id="SFY19487.1"/>
    </source>
</evidence>
<reference evidence="2 3" key="1">
    <citation type="submission" date="2016-11" db="EMBL/GenBank/DDBJ databases">
        <authorList>
            <person name="Jaros S."/>
            <person name="Januszkiewicz K."/>
            <person name="Wedrychowicz H."/>
        </authorList>
    </citation>
    <scope>NUCLEOTIDE SEQUENCE [LARGE SCALE GENOMIC DNA]</scope>
    <source>
        <strain evidence="2 3">OK807</strain>
    </source>
</reference>
<accession>A0A1K2D819</accession>
<proteinExistence type="predicted"/>
<gene>
    <name evidence="2" type="ORF">SAMN02787144_101325</name>
</gene>
<name>A0A1K2D819_STRAR</name>